<dbReference type="EMBL" id="BAPF01000054">
    <property type="protein sequence ID" value="GBQ85220.1"/>
    <property type="molecule type" value="Genomic_DNA"/>
</dbReference>
<keyword evidence="2" id="KW-1185">Reference proteome</keyword>
<reference evidence="1" key="1">
    <citation type="submission" date="2013-04" db="EMBL/GenBank/DDBJ databases">
        <title>The genome sequencing project of 58 acetic acid bacteria.</title>
        <authorList>
            <person name="Okamoto-Kainuma A."/>
            <person name="Ishikawa M."/>
            <person name="Umino S."/>
            <person name="Koizumi Y."/>
            <person name="Shiwa Y."/>
            <person name="Yoshikawa H."/>
            <person name="Matsutani M."/>
            <person name="Matsushita K."/>
        </authorList>
    </citation>
    <scope>NUCLEOTIDE SEQUENCE</scope>
    <source>
        <strain evidence="1">DSM 14337</strain>
    </source>
</reference>
<name>A0ABQ0PZ58_9PROT</name>
<dbReference type="RefSeq" id="WP_156476985.1">
    <property type="nucleotide sequence ID" value="NZ_BAPF01000054.1"/>
</dbReference>
<proteinExistence type="predicted"/>
<dbReference type="Proteomes" id="UP001065047">
    <property type="component" value="Unassembled WGS sequence"/>
</dbReference>
<evidence type="ECO:0000313" key="2">
    <source>
        <dbReference type="Proteomes" id="UP001065047"/>
    </source>
</evidence>
<accession>A0ABQ0PZ58</accession>
<comment type="caution">
    <text evidence="1">The sequence shown here is derived from an EMBL/GenBank/DDBJ whole genome shotgun (WGS) entry which is preliminary data.</text>
</comment>
<dbReference type="GeneID" id="29557868"/>
<organism evidence="1 2">
    <name type="scientific">Acetobacter malorum DSM 14337</name>
    <dbReference type="NCBI Taxonomy" id="1307910"/>
    <lineage>
        <taxon>Bacteria</taxon>
        <taxon>Pseudomonadati</taxon>
        <taxon>Pseudomonadota</taxon>
        <taxon>Alphaproteobacteria</taxon>
        <taxon>Acetobacterales</taxon>
        <taxon>Acetobacteraceae</taxon>
        <taxon>Acetobacter</taxon>
    </lineage>
</organism>
<protein>
    <submittedName>
        <fullName evidence="1">Uncharacterized protein</fullName>
    </submittedName>
</protein>
<evidence type="ECO:0000313" key="1">
    <source>
        <dbReference type="EMBL" id="GBQ85220.1"/>
    </source>
</evidence>
<sequence>MNEKMGSVVSENEGEEVIDFQTLSLRLEGILAEAHAQLLKAQEAFASSSYSQELPEEAVTNLQGMDVGTQTVAAVKSIMGAALTMADPMRMPVRDLVAGVTLSDVVLKIYDRPSAAPPRHNGVIDFF</sequence>
<gene>
    <name evidence="1" type="ORF">AA14337_3015</name>
</gene>